<keyword evidence="3 6" id="KW-0732">Signal</keyword>
<evidence type="ECO:0000256" key="5">
    <source>
        <dbReference type="SAM" id="MobiDB-lite"/>
    </source>
</evidence>
<comment type="subcellular location">
    <subcellularLocation>
        <location evidence="1">Cell envelope</location>
    </subcellularLocation>
</comment>
<comment type="caution">
    <text evidence="9">The sequence shown here is derived from an EMBL/GenBank/DDBJ whole genome shotgun (WGS) entry which is preliminary data.</text>
</comment>
<evidence type="ECO:0000256" key="1">
    <source>
        <dbReference type="ARBA" id="ARBA00004196"/>
    </source>
</evidence>
<evidence type="ECO:0000313" key="9">
    <source>
        <dbReference type="EMBL" id="PSB26016.1"/>
    </source>
</evidence>
<dbReference type="AlphaFoldDB" id="A0A2T1DZU2"/>
<feature type="region of interest" description="Disordered" evidence="5">
    <location>
        <begin position="264"/>
        <end position="292"/>
    </location>
</feature>
<evidence type="ECO:0000256" key="2">
    <source>
        <dbReference type="ARBA" id="ARBA00010333"/>
    </source>
</evidence>
<dbReference type="PROSITE" id="PS51257">
    <property type="entry name" value="PROKAR_LIPOPROTEIN"/>
    <property type="match status" value="1"/>
</dbReference>
<evidence type="ECO:0000256" key="6">
    <source>
        <dbReference type="SAM" id="SignalP"/>
    </source>
</evidence>
<comment type="similarity">
    <text evidence="2 4">Belongs to the bacterial solute-binding protein 3 family.</text>
</comment>
<dbReference type="PROSITE" id="PS01039">
    <property type="entry name" value="SBP_BACTERIAL_3"/>
    <property type="match status" value="1"/>
</dbReference>
<feature type="chain" id="PRO_5015406938" evidence="6">
    <location>
        <begin position="23"/>
        <end position="292"/>
    </location>
</feature>
<organism evidence="9 10">
    <name type="scientific">Stenomitos frigidus ULC18</name>
    <dbReference type="NCBI Taxonomy" id="2107698"/>
    <lineage>
        <taxon>Bacteria</taxon>
        <taxon>Bacillati</taxon>
        <taxon>Cyanobacteriota</taxon>
        <taxon>Cyanophyceae</taxon>
        <taxon>Leptolyngbyales</taxon>
        <taxon>Leptolyngbyaceae</taxon>
        <taxon>Stenomitos</taxon>
    </lineage>
</organism>
<sequence length="292" mass="30977">MMKRRSLLTLLLTTTVAVSALASCEPPQPGQSPTSSSGKKVLTMVTSPDYPPYEFYDTASGERKIVGFDVEIATKIAAELGYELKISESDFNGLVPALQAKRADFVMAGMTPTPERQKNVDFSTIYYDAKNTIIALKTSNLKTTKDLAGKTVGVQLGSIQEGDAKKIAEKVSGMKVKQLNKVPDIIQEIKSKRIDAAIVEDTVAKGFTDSNSDLVFNVIPPEGPSGSAVAFPKGSPLVADFNKALEKMKASGEIKTLAAKWFATSVPPSPSPSPSGSMSPSGAMSPSPKKSP</sequence>
<feature type="domain" description="Ionotropic glutamate receptor C-terminal" evidence="8">
    <location>
        <begin position="41"/>
        <end position="264"/>
    </location>
</feature>
<dbReference type="Proteomes" id="UP000239576">
    <property type="component" value="Unassembled WGS sequence"/>
</dbReference>
<dbReference type="PANTHER" id="PTHR35936">
    <property type="entry name" value="MEMBRANE-BOUND LYTIC MUREIN TRANSGLYCOSYLASE F"/>
    <property type="match status" value="1"/>
</dbReference>
<feature type="domain" description="Solute-binding protein family 3/N-terminal" evidence="7">
    <location>
        <begin position="41"/>
        <end position="265"/>
    </location>
</feature>
<evidence type="ECO:0000259" key="7">
    <source>
        <dbReference type="SMART" id="SM00062"/>
    </source>
</evidence>
<reference evidence="10" key="1">
    <citation type="submission" date="2018-02" db="EMBL/GenBank/DDBJ databases">
        <authorList>
            <person name="Moore K."/>
            <person name="Momper L."/>
        </authorList>
    </citation>
    <scope>NUCLEOTIDE SEQUENCE [LARGE SCALE GENOMIC DNA]</scope>
    <source>
        <strain evidence="10">ULC18</strain>
    </source>
</reference>
<evidence type="ECO:0000256" key="3">
    <source>
        <dbReference type="ARBA" id="ARBA00022729"/>
    </source>
</evidence>
<feature type="signal peptide" evidence="6">
    <location>
        <begin position="1"/>
        <end position="22"/>
    </location>
</feature>
<name>A0A2T1DZU2_9CYAN</name>
<dbReference type="InterPro" id="IPR001320">
    <property type="entry name" value="Iontro_rcpt_C"/>
</dbReference>
<dbReference type="PANTHER" id="PTHR35936:SF17">
    <property type="entry name" value="ARGININE-BINDING EXTRACELLULAR PROTEIN ARTP"/>
    <property type="match status" value="1"/>
</dbReference>
<dbReference type="Gene3D" id="3.40.190.10">
    <property type="entry name" value="Periplasmic binding protein-like II"/>
    <property type="match status" value="2"/>
</dbReference>
<accession>A0A2T1DZU2</accession>
<dbReference type="EMBL" id="PVWK01000117">
    <property type="protein sequence ID" value="PSB26016.1"/>
    <property type="molecule type" value="Genomic_DNA"/>
</dbReference>
<dbReference type="GO" id="GO:0015276">
    <property type="term" value="F:ligand-gated monoatomic ion channel activity"/>
    <property type="evidence" value="ECO:0007669"/>
    <property type="project" value="InterPro"/>
</dbReference>
<dbReference type="GO" id="GO:0030313">
    <property type="term" value="C:cell envelope"/>
    <property type="evidence" value="ECO:0007669"/>
    <property type="project" value="UniProtKB-SubCell"/>
</dbReference>
<keyword evidence="10" id="KW-1185">Reference proteome</keyword>
<gene>
    <name evidence="9" type="ORF">C7B82_21190</name>
</gene>
<dbReference type="SUPFAM" id="SSF53850">
    <property type="entry name" value="Periplasmic binding protein-like II"/>
    <property type="match status" value="1"/>
</dbReference>
<evidence type="ECO:0000256" key="4">
    <source>
        <dbReference type="RuleBase" id="RU003744"/>
    </source>
</evidence>
<proteinExistence type="inferred from homology"/>
<protein>
    <submittedName>
        <fullName evidence="9">ABC transporter substrate-binding protein</fullName>
    </submittedName>
</protein>
<dbReference type="OrthoDB" id="9774451at2"/>
<dbReference type="Pfam" id="PF00497">
    <property type="entry name" value="SBP_bac_3"/>
    <property type="match status" value="1"/>
</dbReference>
<evidence type="ECO:0000313" key="10">
    <source>
        <dbReference type="Proteomes" id="UP000239576"/>
    </source>
</evidence>
<dbReference type="SMART" id="SM00079">
    <property type="entry name" value="PBPe"/>
    <property type="match status" value="1"/>
</dbReference>
<dbReference type="SMART" id="SM00062">
    <property type="entry name" value="PBPb"/>
    <property type="match status" value="1"/>
</dbReference>
<evidence type="ECO:0000259" key="8">
    <source>
        <dbReference type="SMART" id="SM00079"/>
    </source>
</evidence>
<dbReference type="InterPro" id="IPR001638">
    <property type="entry name" value="Solute-binding_3/MltF_N"/>
</dbReference>
<dbReference type="GO" id="GO:0016020">
    <property type="term" value="C:membrane"/>
    <property type="evidence" value="ECO:0007669"/>
    <property type="project" value="InterPro"/>
</dbReference>
<dbReference type="InterPro" id="IPR018313">
    <property type="entry name" value="SBP_3_CS"/>
</dbReference>
<feature type="compositionally biased region" description="Low complexity" evidence="5">
    <location>
        <begin position="274"/>
        <end position="292"/>
    </location>
</feature>
<reference evidence="9 10" key="2">
    <citation type="submission" date="2018-03" db="EMBL/GenBank/DDBJ databases">
        <title>The ancient ancestry and fast evolution of plastids.</title>
        <authorList>
            <person name="Moore K.R."/>
            <person name="Magnabosco C."/>
            <person name="Momper L."/>
            <person name="Gold D.A."/>
            <person name="Bosak T."/>
            <person name="Fournier G.P."/>
        </authorList>
    </citation>
    <scope>NUCLEOTIDE SEQUENCE [LARGE SCALE GENOMIC DNA]</scope>
    <source>
        <strain evidence="9 10">ULC18</strain>
    </source>
</reference>